<evidence type="ECO:0000256" key="3">
    <source>
        <dbReference type="ARBA" id="ARBA00001522"/>
    </source>
</evidence>
<dbReference type="NCBIfam" id="NF004469">
    <property type="entry name" value="PRK05800.1"/>
    <property type="match status" value="1"/>
</dbReference>
<dbReference type="EC" id="2.7.7.62" evidence="14"/>
<feature type="active site" description="GMP-histidine intermediate" evidence="15">
    <location>
        <position position="80"/>
    </location>
</feature>
<name>A0A371Z2X5_9PROT</name>
<evidence type="ECO:0000256" key="15">
    <source>
        <dbReference type="PIRSR" id="PIRSR006135-1"/>
    </source>
</evidence>
<dbReference type="CDD" id="cd00544">
    <property type="entry name" value="CobU"/>
    <property type="match status" value="1"/>
</dbReference>
<comment type="caution">
    <text evidence="17">The sequence shown here is derived from an EMBL/GenBank/DDBJ whole genome shotgun (WGS) entry which is preliminary data.</text>
</comment>
<keyword evidence="17" id="KW-0548">Nucleotidyltransferase</keyword>
<dbReference type="EC" id="2.7.1.156" evidence="14"/>
<comment type="function">
    <text evidence="4 14">Catalyzes ATP-dependent phosphorylation of adenosylcobinamide and addition of GMP to adenosylcobinamide phosphate.</text>
</comment>
<evidence type="ECO:0000313" key="17">
    <source>
        <dbReference type="EMBL" id="RFD20817.1"/>
    </source>
</evidence>
<comment type="catalytic activity">
    <reaction evidence="1 14">
        <text>adenosylcob(III)inamide + ATP = adenosylcob(III)inamide phosphate + ADP + H(+)</text>
        <dbReference type="Rhea" id="RHEA:15769"/>
        <dbReference type="ChEBI" id="CHEBI:2480"/>
        <dbReference type="ChEBI" id="CHEBI:15378"/>
        <dbReference type="ChEBI" id="CHEBI:30616"/>
        <dbReference type="ChEBI" id="CHEBI:58502"/>
        <dbReference type="ChEBI" id="CHEBI:456216"/>
        <dbReference type="EC" id="2.7.1.156"/>
    </reaction>
</comment>
<dbReference type="AlphaFoldDB" id="A0A371Z2X5"/>
<dbReference type="PIRSF" id="PIRSF006135">
    <property type="entry name" value="CobU"/>
    <property type="match status" value="1"/>
</dbReference>
<gene>
    <name evidence="17" type="ORF">DY926_04350</name>
</gene>
<sequence length="197" mass="21122">MHGVVWSYAPRCKMVTDKMEAPRAHDAQTGLGACTLVLGGARSGKSRFAEGLFNRWPAPWCYIATCQPHDAEMAGRVAAHQTRRGEGWRTLEAPLDVAGALDAAGPAPVLVDCLTLWLTNLMLGEHDIAQATHGLLAALARRMGPTVLVSNEVGQGIVPDNALARRFRDEAGLLHQAVAREAARVVFVVAGLPMELK</sequence>
<dbReference type="GO" id="GO:0005524">
    <property type="term" value="F:ATP binding"/>
    <property type="evidence" value="ECO:0007669"/>
    <property type="project" value="UniProtKB-UniRule"/>
</dbReference>
<dbReference type="Pfam" id="PF02283">
    <property type="entry name" value="CobU"/>
    <property type="match status" value="1"/>
</dbReference>
<evidence type="ECO:0000256" key="14">
    <source>
        <dbReference type="PIRNR" id="PIRNR006135"/>
    </source>
</evidence>
<keyword evidence="10 14" id="KW-0547">Nucleotide-binding</keyword>
<dbReference type="OrthoDB" id="9788370at2"/>
<feature type="binding site" evidence="16">
    <location>
        <begin position="39"/>
        <end position="46"/>
    </location>
    <ligand>
        <name>GTP</name>
        <dbReference type="ChEBI" id="CHEBI:37565"/>
    </ligand>
</feature>
<proteinExistence type="inferred from homology"/>
<dbReference type="PANTHER" id="PTHR34848:SF1">
    <property type="entry name" value="BIFUNCTIONAL ADENOSYLCOBALAMIN BIOSYNTHESIS PROTEIN COBU"/>
    <property type="match status" value="1"/>
</dbReference>
<comment type="catalytic activity">
    <reaction evidence="2 14">
        <text>adenosylcob(III)inamide phosphate + GTP + H(+) = adenosylcob(III)inamide-GDP + diphosphate</text>
        <dbReference type="Rhea" id="RHEA:22712"/>
        <dbReference type="ChEBI" id="CHEBI:15378"/>
        <dbReference type="ChEBI" id="CHEBI:33019"/>
        <dbReference type="ChEBI" id="CHEBI:37565"/>
        <dbReference type="ChEBI" id="CHEBI:58502"/>
        <dbReference type="ChEBI" id="CHEBI:60487"/>
        <dbReference type="EC" id="2.7.7.62"/>
    </reaction>
</comment>
<dbReference type="Gene3D" id="3.40.50.300">
    <property type="entry name" value="P-loop containing nucleotide triphosphate hydrolases"/>
    <property type="match status" value="1"/>
</dbReference>
<evidence type="ECO:0000256" key="6">
    <source>
        <dbReference type="ARBA" id="ARBA00005159"/>
    </source>
</evidence>
<keyword evidence="18" id="KW-1185">Reference proteome</keyword>
<comment type="pathway">
    <text evidence="5 14">Cofactor biosynthesis; adenosylcobalamin biosynthesis; adenosylcobalamin from cob(II)yrinate a,c-diamide: step 6/7.</text>
</comment>
<dbReference type="GO" id="GO:0008820">
    <property type="term" value="F:cobinamide phosphate guanylyltransferase activity"/>
    <property type="evidence" value="ECO:0007669"/>
    <property type="project" value="UniProtKB-UniRule"/>
</dbReference>
<dbReference type="SUPFAM" id="SSF52540">
    <property type="entry name" value="P-loop containing nucleoside triphosphate hydrolases"/>
    <property type="match status" value="1"/>
</dbReference>
<evidence type="ECO:0000256" key="13">
    <source>
        <dbReference type="ARBA" id="ARBA00023134"/>
    </source>
</evidence>
<evidence type="ECO:0000256" key="1">
    <source>
        <dbReference type="ARBA" id="ARBA00000312"/>
    </source>
</evidence>
<evidence type="ECO:0000256" key="2">
    <source>
        <dbReference type="ARBA" id="ARBA00000711"/>
    </source>
</evidence>
<keyword evidence="8 14" id="KW-0169">Cobalamin biosynthesis</keyword>
<keyword evidence="12 14" id="KW-0067">ATP-binding</keyword>
<dbReference type="Proteomes" id="UP000262371">
    <property type="component" value="Unassembled WGS sequence"/>
</dbReference>
<dbReference type="GO" id="GO:0009236">
    <property type="term" value="P:cobalamin biosynthetic process"/>
    <property type="evidence" value="ECO:0007669"/>
    <property type="project" value="UniProtKB-UniRule"/>
</dbReference>
<protein>
    <recommendedName>
        <fullName evidence="14">Bifunctional adenosylcobalamin biosynthesis protein</fullName>
        <ecNumber evidence="14">2.7.1.156</ecNumber>
        <ecNumber evidence="14">2.7.7.62</ecNumber>
    </recommendedName>
</protein>
<feature type="binding site" evidence="16">
    <location>
        <position position="92"/>
    </location>
    <ligand>
        <name>GTP</name>
        <dbReference type="ChEBI" id="CHEBI:37565"/>
    </ligand>
</feature>
<evidence type="ECO:0000256" key="5">
    <source>
        <dbReference type="ARBA" id="ARBA00004692"/>
    </source>
</evidence>
<feature type="binding site" evidence="16">
    <location>
        <position position="112"/>
    </location>
    <ligand>
        <name>GTP</name>
        <dbReference type="ChEBI" id="CHEBI:37565"/>
    </ligand>
</feature>
<dbReference type="GO" id="GO:0005525">
    <property type="term" value="F:GTP binding"/>
    <property type="evidence" value="ECO:0007669"/>
    <property type="project" value="UniProtKB-UniRule"/>
</dbReference>
<evidence type="ECO:0000256" key="4">
    <source>
        <dbReference type="ARBA" id="ARBA00003889"/>
    </source>
</evidence>
<dbReference type="EMBL" id="QUWV01000033">
    <property type="protein sequence ID" value="RFD20817.1"/>
    <property type="molecule type" value="Genomic_DNA"/>
</dbReference>
<accession>A0A371Z2X5</accession>
<comment type="catalytic activity">
    <reaction evidence="3">
        <text>adenosylcob(III)inamide + GTP = adenosylcob(III)inamide phosphate + GDP + H(+)</text>
        <dbReference type="Rhea" id="RHEA:15765"/>
        <dbReference type="ChEBI" id="CHEBI:2480"/>
        <dbReference type="ChEBI" id="CHEBI:15378"/>
        <dbReference type="ChEBI" id="CHEBI:37565"/>
        <dbReference type="ChEBI" id="CHEBI:58189"/>
        <dbReference type="ChEBI" id="CHEBI:58502"/>
        <dbReference type="EC" id="2.7.1.156"/>
    </reaction>
</comment>
<keyword evidence="13 14" id="KW-0342">GTP-binding</keyword>
<evidence type="ECO:0000313" key="18">
    <source>
        <dbReference type="Proteomes" id="UP000262371"/>
    </source>
</evidence>
<dbReference type="InterPro" id="IPR027417">
    <property type="entry name" value="P-loop_NTPase"/>
</dbReference>
<comment type="pathway">
    <text evidence="6 14">Cofactor biosynthesis; adenosylcobalamin biosynthesis; adenosylcobalamin from cob(II)yrinate a,c-diamide: step 5/7.</text>
</comment>
<dbReference type="GO" id="GO:0043752">
    <property type="term" value="F:adenosylcobinamide kinase activity"/>
    <property type="evidence" value="ECO:0007669"/>
    <property type="project" value="UniProtKB-EC"/>
</dbReference>
<comment type="similarity">
    <text evidence="7 14">Belongs to the CobU/CobP family.</text>
</comment>
<dbReference type="InterPro" id="IPR003203">
    <property type="entry name" value="CobU/CobP"/>
</dbReference>
<evidence type="ECO:0000256" key="7">
    <source>
        <dbReference type="ARBA" id="ARBA00007490"/>
    </source>
</evidence>
<organism evidence="17 18">
    <name type="scientific">Komagataeibacter melaceti</name>
    <dbReference type="NCBI Taxonomy" id="2766577"/>
    <lineage>
        <taxon>Bacteria</taxon>
        <taxon>Pseudomonadati</taxon>
        <taxon>Pseudomonadota</taxon>
        <taxon>Alphaproteobacteria</taxon>
        <taxon>Acetobacterales</taxon>
        <taxon>Acetobacteraceae</taxon>
        <taxon>Komagataeibacter</taxon>
    </lineage>
</organism>
<evidence type="ECO:0000256" key="16">
    <source>
        <dbReference type="PIRSR" id="PIRSR006135-2"/>
    </source>
</evidence>
<keyword evidence="11 14" id="KW-0418">Kinase</keyword>
<keyword evidence="9 14" id="KW-0808">Transferase</keyword>
<evidence type="ECO:0000256" key="12">
    <source>
        <dbReference type="ARBA" id="ARBA00022840"/>
    </source>
</evidence>
<dbReference type="PANTHER" id="PTHR34848">
    <property type="match status" value="1"/>
</dbReference>
<evidence type="ECO:0000256" key="10">
    <source>
        <dbReference type="ARBA" id="ARBA00022741"/>
    </source>
</evidence>
<evidence type="ECO:0000256" key="11">
    <source>
        <dbReference type="ARBA" id="ARBA00022777"/>
    </source>
</evidence>
<evidence type="ECO:0000256" key="9">
    <source>
        <dbReference type="ARBA" id="ARBA00022679"/>
    </source>
</evidence>
<reference evidence="17 18" key="1">
    <citation type="submission" date="2018-08" db="EMBL/GenBank/DDBJ databases">
        <title>Komagataeibacter sp. AV 382.</title>
        <authorList>
            <person name="Skraban J."/>
            <person name="Trcek J."/>
        </authorList>
    </citation>
    <scope>NUCLEOTIDE SEQUENCE [LARGE SCALE GENOMIC DNA]</scope>
    <source>
        <strain evidence="17 18">AV 382</strain>
    </source>
</reference>
<evidence type="ECO:0000256" key="8">
    <source>
        <dbReference type="ARBA" id="ARBA00022573"/>
    </source>
</evidence>
<dbReference type="UniPathway" id="UPA00148">
    <property type="reaction ID" value="UER00236"/>
</dbReference>